<protein>
    <submittedName>
        <fullName evidence="5">GAF domain-containing protein</fullName>
    </submittedName>
</protein>
<evidence type="ECO:0000256" key="1">
    <source>
        <dbReference type="ARBA" id="ARBA00023015"/>
    </source>
</evidence>
<dbReference type="EMBL" id="JBHSXX010000001">
    <property type="protein sequence ID" value="MFC6870419.1"/>
    <property type="molecule type" value="Genomic_DNA"/>
</dbReference>
<dbReference type="Gene3D" id="1.10.10.10">
    <property type="entry name" value="Winged helix-like DNA-binding domain superfamily/Winged helix DNA-binding domain"/>
    <property type="match status" value="1"/>
</dbReference>
<dbReference type="SUPFAM" id="SSF46894">
    <property type="entry name" value="C-terminal effector domain of the bipartite response regulators"/>
    <property type="match status" value="1"/>
</dbReference>
<proteinExistence type="predicted"/>
<evidence type="ECO:0000313" key="6">
    <source>
        <dbReference type="Proteomes" id="UP001596337"/>
    </source>
</evidence>
<dbReference type="Proteomes" id="UP001596337">
    <property type="component" value="Unassembled WGS sequence"/>
</dbReference>
<dbReference type="InterPro" id="IPR016032">
    <property type="entry name" value="Sig_transdc_resp-reg_C-effctor"/>
</dbReference>
<evidence type="ECO:0000259" key="4">
    <source>
        <dbReference type="SMART" id="SM00862"/>
    </source>
</evidence>
<dbReference type="Pfam" id="PF01590">
    <property type="entry name" value="GAF"/>
    <property type="match status" value="1"/>
</dbReference>
<keyword evidence="1" id="KW-0805">Transcription regulation</keyword>
<comment type="caution">
    <text evidence="5">The sequence shown here is derived from an EMBL/GenBank/DDBJ whole genome shotgun (WGS) entry which is preliminary data.</text>
</comment>
<dbReference type="RefSeq" id="WP_390183660.1">
    <property type="nucleotide sequence ID" value="NZ_BAABLA010000023.1"/>
</dbReference>
<evidence type="ECO:0000256" key="3">
    <source>
        <dbReference type="ARBA" id="ARBA00023163"/>
    </source>
</evidence>
<gene>
    <name evidence="5" type="ORF">ACFQGD_25105</name>
</gene>
<dbReference type="InterPro" id="IPR003018">
    <property type="entry name" value="GAF"/>
</dbReference>
<name>A0ABW2C8L3_9PSEU</name>
<accession>A0ABW2C8L3</accession>
<reference evidence="6" key="1">
    <citation type="journal article" date="2019" name="Int. J. Syst. Evol. Microbiol.">
        <title>The Global Catalogue of Microorganisms (GCM) 10K type strain sequencing project: providing services to taxonomists for standard genome sequencing and annotation.</title>
        <authorList>
            <consortium name="The Broad Institute Genomics Platform"/>
            <consortium name="The Broad Institute Genome Sequencing Center for Infectious Disease"/>
            <person name="Wu L."/>
            <person name="Ma J."/>
        </authorList>
    </citation>
    <scope>NUCLEOTIDE SEQUENCE [LARGE SCALE GENOMIC DNA]</scope>
    <source>
        <strain evidence="6">KCTC 32255</strain>
    </source>
</reference>
<keyword evidence="2" id="KW-0238">DNA-binding</keyword>
<feature type="domain" description="OmpR/PhoB-type" evidence="4">
    <location>
        <begin position="329"/>
        <end position="394"/>
    </location>
</feature>
<sequence>MAITTVISVGEHAVSSELLHDPDAYAKLLRRVHEAVLSGAPAPRPPRSVISESWDRSLAAHVDPDSKLPPLVYDADELDDVRQAHPLASVLPLLRQNLVSIADDAEHIMIVTDADGHILWREGASGVCHDADRVLLTEGVRWSEDVIGTNAMGTVLATGEAVQVYSAEHLVRMYHTWTCAAAPVRDPETGALLGAIDVSGPLRTVHPAMLALVSASASLAEGQLKAQLAVRDERVRRSHMPHLHALRGEPGALLSTSGRVLATESCGPLPDAVTITGSDVALPDGRVGTLEPLPEGYLLRLGRTSRAASRPRLGLTFLSDSAPVVTVDGREIPITLRHAEILTVLAMHPHGMSADRLAMELYGDDGNPVTVRAEIHRLRSQLGSEVVRTRPYRLAADIDADFLRVNAALRDGDVDAVLAAFDGPLLADSEAPAVRDERESLIALVRRAVLDSGDAGALWRYWETSCGADDVEVVERLCRALPSSDPRRRIVVTHHARLAAMP</sequence>
<dbReference type="InterPro" id="IPR001867">
    <property type="entry name" value="OmpR/PhoB-type_DNA-bd"/>
</dbReference>
<dbReference type="Gene3D" id="3.30.450.40">
    <property type="match status" value="1"/>
</dbReference>
<dbReference type="InterPro" id="IPR029016">
    <property type="entry name" value="GAF-like_dom_sf"/>
</dbReference>
<evidence type="ECO:0000256" key="2">
    <source>
        <dbReference type="ARBA" id="ARBA00023125"/>
    </source>
</evidence>
<keyword evidence="3" id="KW-0804">Transcription</keyword>
<evidence type="ECO:0000313" key="5">
    <source>
        <dbReference type="EMBL" id="MFC6870419.1"/>
    </source>
</evidence>
<keyword evidence="6" id="KW-1185">Reference proteome</keyword>
<dbReference type="SMART" id="SM00862">
    <property type="entry name" value="Trans_reg_C"/>
    <property type="match status" value="1"/>
</dbReference>
<organism evidence="5 6">
    <name type="scientific">Haloechinothrix salitolerans</name>
    <dbReference type="NCBI Taxonomy" id="926830"/>
    <lineage>
        <taxon>Bacteria</taxon>
        <taxon>Bacillati</taxon>
        <taxon>Actinomycetota</taxon>
        <taxon>Actinomycetes</taxon>
        <taxon>Pseudonocardiales</taxon>
        <taxon>Pseudonocardiaceae</taxon>
        <taxon>Haloechinothrix</taxon>
    </lineage>
</organism>
<dbReference type="InterPro" id="IPR036388">
    <property type="entry name" value="WH-like_DNA-bd_sf"/>
</dbReference>